<keyword evidence="4 6" id="KW-1133">Transmembrane helix</keyword>
<feature type="transmembrane region" description="Helical" evidence="6">
    <location>
        <begin position="186"/>
        <end position="204"/>
    </location>
</feature>
<evidence type="ECO:0000256" key="5">
    <source>
        <dbReference type="ARBA" id="ARBA00023136"/>
    </source>
</evidence>
<evidence type="ECO:0000313" key="8">
    <source>
        <dbReference type="EMBL" id="NDY55426.1"/>
    </source>
</evidence>
<dbReference type="AlphaFoldDB" id="A0A7K3NGV0"/>
<dbReference type="GO" id="GO:0005886">
    <property type="term" value="C:plasma membrane"/>
    <property type="evidence" value="ECO:0007669"/>
    <property type="project" value="UniProtKB-SubCell"/>
</dbReference>
<dbReference type="PANTHER" id="PTHR42920:SF11">
    <property type="entry name" value="INNER MEMBRANE PROTEIN YTFF"/>
    <property type="match status" value="1"/>
</dbReference>
<dbReference type="InterPro" id="IPR037185">
    <property type="entry name" value="EmrE-like"/>
</dbReference>
<feature type="transmembrane region" description="Helical" evidence="6">
    <location>
        <begin position="98"/>
        <end position="117"/>
    </location>
</feature>
<accession>A0A7K3NGV0</accession>
<feature type="transmembrane region" description="Helical" evidence="6">
    <location>
        <begin position="154"/>
        <end position="174"/>
    </location>
</feature>
<organism evidence="8 9">
    <name type="scientific">Desulfolutivibrio sulfodismutans</name>
    <dbReference type="NCBI Taxonomy" id="63561"/>
    <lineage>
        <taxon>Bacteria</taxon>
        <taxon>Pseudomonadati</taxon>
        <taxon>Thermodesulfobacteriota</taxon>
        <taxon>Desulfovibrionia</taxon>
        <taxon>Desulfovibrionales</taxon>
        <taxon>Desulfovibrionaceae</taxon>
        <taxon>Desulfolutivibrio</taxon>
    </lineage>
</organism>
<feature type="transmembrane region" description="Helical" evidence="6">
    <location>
        <begin position="69"/>
        <end position="92"/>
    </location>
</feature>
<keyword evidence="9" id="KW-1185">Reference proteome</keyword>
<dbReference type="SUPFAM" id="SSF103481">
    <property type="entry name" value="Multidrug resistance efflux transporter EmrE"/>
    <property type="match status" value="2"/>
</dbReference>
<dbReference type="InterPro" id="IPR000620">
    <property type="entry name" value="EamA_dom"/>
</dbReference>
<feature type="transmembrane region" description="Helical" evidence="6">
    <location>
        <begin position="276"/>
        <end position="293"/>
    </location>
</feature>
<feature type="transmembrane region" description="Helical" evidence="6">
    <location>
        <begin position="37"/>
        <end position="57"/>
    </location>
</feature>
<evidence type="ECO:0000256" key="2">
    <source>
        <dbReference type="ARBA" id="ARBA00022475"/>
    </source>
</evidence>
<evidence type="ECO:0000259" key="7">
    <source>
        <dbReference type="Pfam" id="PF00892"/>
    </source>
</evidence>
<dbReference type="PANTHER" id="PTHR42920">
    <property type="entry name" value="OS03G0707200 PROTEIN-RELATED"/>
    <property type="match status" value="1"/>
</dbReference>
<evidence type="ECO:0000313" key="9">
    <source>
        <dbReference type="Proteomes" id="UP000469724"/>
    </source>
</evidence>
<dbReference type="InterPro" id="IPR051258">
    <property type="entry name" value="Diverse_Substrate_Transporter"/>
</dbReference>
<keyword evidence="5 6" id="KW-0472">Membrane</keyword>
<feature type="transmembrane region" description="Helical" evidence="6">
    <location>
        <begin position="216"/>
        <end position="239"/>
    </location>
</feature>
<gene>
    <name evidence="8" type="ORF">G3N56_01540</name>
</gene>
<reference evidence="8 9" key="1">
    <citation type="submission" date="2020-02" db="EMBL/GenBank/DDBJ databases">
        <title>Comparative genomics of sulfur disproportionating microorganisms.</title>
        <authorList>
            <person name="Ward L.M."/>
            <person name="Bertran E."/>
            <person name="Johnston D.T."/>
        </authorList>
    </citation>
    <scope>NUCLEOTIDE SEQUENCE [LARGE SCALE GENOMIC DNA]</scope>
    <source>
        <strain evidence="8 9">DSM 3696</strain>
    </source>
</reference>
<keyword evidence="3 6" id="KW-0812">Transmembrane</keyword>
<feature type="transmembrane region" description="Helical" evidence="6">
    <location>
        <begin position="124"/>
        <end position="142"/>
    </location>
</feature>
<evidence type="ECO:0000256" key="1">
    <source>
        <dbReference type="ARBA" id="ARBA00004651"/>
    </source>
</evidence>
<feature type="domain" description="EamA" evidence="7">
    <location>
        <begin position="8"/>
        <end position="140"/>
    </location>
</feature>
<sequence length="306" mass="33314">MFKDPIFMGSFYALMTTMLWSGNYVVARLAVGKIPPMTLGALRWLVALLILCCFALPKLKKEWPVAKKFMIPILVAGLTAVTLFNPLCYLAAASTSALNLSLISVTTPIFIVIISAMLGEKQPVNTWIGCTIALIGSIYLVAEGQLSRVLGMQFAVGDILMLAAAIGFAVYSMVLRKIPDGLSQSTILTLMVFFGLLMLLPFLGWEWSKPDVHIEFSGVVIFSIIYTGVGNSLIAWWLWNLSLEKAGPTRAGMIYYSMPLLSGVFGYFFLGEAIGVVQLISGILIVGGIIWSSRPEKKRLAAAEAN</sequence>
<evidence type="ECO:0000256" key="6">
    <source>
        <dbReference type="SAM" id="Phobius"/>
    </source>
</evidence>
<feature type="domain" description="EamA" evidence="7">
    <location>
        <begin position="157"/>
        <end position="293"/>
    </location>
</feature>
<dbReference type="EMBL" id="JAAGRQ010000004">
    <property type="protein sequence ID" value="NDY55426.1"/>
    <property type="molecule type" value="Genomic_DNA"/>
</dbReference>
<proteinExistence type="predicted"/>
<evidence type="ECO:0000256" key="3">
    <source>
        <dbReference type="ARBA" id="ARBA00022692"/>
    </source>
</evidence>
<comment type="caution">
    <text evidence="8">The sequence shown here is derived from an EMBL/GenBank/DDBJ whole genome shotgun (WGS) entry which is preliminary data.</text>
</comment>
<name>A0A7K3NGV0_9BACT</name>
<dbReference type="RefSeq" id="WP_163300479.1">
    <property type="nucleotide sequence ID" value="NZ_JAAGRQ010000004.1"/>
</dbReference>
<feature type="transmembrane region" description="Helical" evidence="6">
    <location>
        <begin position="12"/>
        <end position="31"/>
    </location>
</feature>
<evidence type="ECO:0000256" key="4">
    <source>
        <dbReference type="ARBA" id="ARBA00022989"/>
    </source>
</evidence>
<comment type="subcellular location">
    <subcellularLocation>
        <location evidence="1">Cell membrane</location>
        <topology evidence="1">Multi-pass membrane protein</topology>
    </subcellularLocation>
</comment>
<protein>
    <submittedName>
        <fullName evidence="8">DMT family transporter</fullName>
    </submittedName>
</protein>
<dbReference type="Pfam" id="PF00892">
    <property type="entry name" value="EamA"/>
    <property type="match status" value="2"/>
</dbReference>
<keyword evidence="2" id="KW-1003">Cell membrane</keyword>
<dbReference type="Proteomes" id="UP000469724">
    <property type="component" value="Unassembled WGS sequence"/>
</dbReference>